<sequence length="225" mass="24490">MNFNTNDNLVLVAPRPVRLAAGAAPFPFNAPIAHRPRSRAAILSAAAEAFDRLKLVEDHADQPTELSEKERLSPRPSPRSTPAEALEEFLSILQHPGTIRFQPTSPILRATNHNTHFFTYRRQTPCSLSPSLPSEGLGLTIGDHADDKENEGVTYPFKLLGSSLGSPVSRTQTRNPFQRHSSYESSVAAYLRPSSAMSPSPTSALSPAAIPLPLPTPDEMEFETA</sequence>
<keyword evidence="3" id="KW-1185">Reference proteome</keyword>
<proteinExistence type="predicted"/>
<accession>A0A4Q9QDQ9</accession>
<reference evidence="2 3" key="1">
    <citation type="submission" date="2019-01" db="EMBL/GenBank/DDBJ databases">
        <title>Draft genome sequences of three monokaryotic isolates of the white-rot basidiomycete fungus Dichomitus squalens.</title>
        <authorList>
            <consortium name="DOE Joint Genome Institute"/>
            <person name="Lopez S.C."/>
            <person name="Andreopoulos B."/>
            <person name="Pangilinan J."/>
            <person name="Lipzen A."/>
            <person name="Riley R."/>
            <person name="Ahrendt S."/>
            <person name="Ng V."/>
            <person name="Barry K."/>
            <person name="Daum C."/>
            <person name="Grigoriev I.V."/>
            <person name="Hilden K.S."/>
            <person name="Makela M.R."/>
            <person name="de Vries R.P."/>
        </authorList>
    </citation>
    <scope>NUCLEOTIDE SEQUENCE [LARGE SCALE GENOMIC DNA]</scope>
    <source>
        <strain evidence="2 3">CBS 464.89</strain>
    </source>
</reference>
<dbReference type="AlphaFoldDB" id="A0A4Q9QDQ9"/>
<dbReference type="Proteomes" id="UP000292082">
    <property type="component" value="Unassembled WGS sequence"/>
</dbReference>
<feature type="region of interest" description="Disordered" evidence="1">
    <location>
        <begin position="192"/>
        <end position="225"/>
    </location>
</feature>
<name>A0A4Q9QDQ9_9APHY</name>
<organism evidence="2 3">
    <name type="scientific">Dichomitus squalens</name>
    <dbReference type="NCBI Taxonomy" id="114155"/>
    <lineage>
        <taxon>Eukaryota</taxon>
        <taxon>Fungi</taxon>
        <taxon>Dikarya</taxon>
        <taxon>Basidiomycota</taxon>
        <taxon>Agaricomycotina</taxon>
        <taxon>Agaricomycetes</taxon>
        <taxon>Polyporales</taxon>
        <taxon>Polyporaceae</taxon>
        <taxon>Dichomitus</taxon>
    </lineage>
</organism>
<feature type="compositionally biased region" description="Basic and acidic residues" evidence="1">
    <location>
        <begin position="58"/>
        <end position="73"/>
    </location>
</feature>
<gene>
    <name evidence="2" type="ORF">BD310DRAFT_912415</name>
</gene>
<feature type="region of interest" description="Disordered" evidence="1">
    <location>
        <begin position="58"/>
        <end position="82"/>
    </location>
</feature>
<evidence type="ECO:0000313" key="2">
    <source>
        <dbReference type="EMBL" id="TBU65952.1"/>
    </source>
</evidence>
<feature type="compositionally biased region" description="Low complexity" evidence="1">
    <location>
        <begin position="193"/>
        <end position="209"/>
    </location>
</feature>
<dbReference type="EMBL" id="ML145084">
    <property type="protein sequence ID" value="TBU65952.1"/>
    <property type="molecule type" value="Genomic_DNA"/>
</dbReference>
<evidence type="ECO:0000256" key="1">
    <source>
        <dbReference type="SAM" id="MobiDB-lite"/>
    </source>
</evidence>
<protein>
    <submittedName>
        <fullName evidence="2">Uncharacterized protein</fullName>
    </submittedName>
</protein>
<dbReference type="OMA" id="RRQTPCS"/>
<feature type="region of interest" description="Disordered" evidence="1">
    <location>
        <begin position="165"/>
        <end position="184"/>
    </location>
</feature>
<evidence type="ECO:0000313" key="3">
    <source>
        <dbReference type="Proteomes" id="UP000292082"/>
    </source>
</evidence>